<dbReference type="SMART" id="SM01043">
    <property type="entry name" value="BTAD"/>
    <property type="match status" value="1"/>
</dbReference>
<dbReference type="GO" id="GO:0000160">
    <property type="term" value="P:phosphorelay signal transduction system"/>
    <property type="evidence" value="ECO:0007669"/>
    <property type="project" value="InterPro"/>
</dbReference>
<dbReference type="RefSeq" id="WP_116173327.1">
    <property type="nucleotide sequence ID" value="NZ_CP144375.1"/>
</dbReference>
<evidence type="ECO:0000313" key="7">
    <source>
        <dbReference type="EMBL" id="REH54236.1"/>
    </source>
</evidence>
<dbReference type="GO" id="GO:0003677">
    <property type="term" value="F:DNA binding"/>
    <property type="evidence" value="ECO:0007669"/>
    <property type="project" value="UniProtKB-UniRule"/>
</dbReference>
<evidence type="ECO:0000259" key="6">
    <source>
        <dbReference type="PROSITE" id="PS51755"/>
    </source>
</evidence>
<dbReference type="CDD" id="cd15831">
    <property type="entry name" value="BTAD"/>
    <property type="match status" value="1"/>
</dbReference>
<dbReference type="CDD" id="cd00383">
    <property type="entry name" value="trans_reg_C"/>
    <property type="match status" value="1"/>
</dbReference>
<dbReference type="InterPro" id="IPR011990">
    <property type="entry name" value="TPR-like_helical_dom_sf"/>
</dbReference>
<evidence type="ECO:0000256" key="4">
    <source>
        <dbReference type="ARBA" id="ARBA00023163"/>
    </source>
</evidence>
<dbReference type="Proteomes" id="UP000256269">
    <property type="component" value="Unassembled WGS sequence"/>
</dbReference>
<keyword evidence="2" id="KW-0805">Transcription regulation</keyword>
<dbReference type="OrthoDB" id="8482304at2"/>
<dbReference type="InterPro" id="IPR016032">
    <property type="entry name" value="Sig_transdc_resp-reg_C-effctor"/>
</dbReference>
<dbReference type="EMBL" id="QUNO01000002">
    <property type="protein sequence ID" value="REH54236.1"/>
    <property type="molecule type" value="Genomic_DNA"/>
</dbReference>
<sequence>MDLRAELLGPVLVRRGDTELRLGAPRQRALFAVLASRRERVVSREDLINAIWGHEAPASAEGSVYTYVSGLRSALEPGRGSRAATVLLSEGPGYRLRLPDVDLHEFDALHKRASQATDDAEAIAAADRALALWHGEPLSGLPGPFAASLRERLTTDRLDLLEIRAAAGLRAGQHVELAAELTALVRENPLHEGLRGLLMTALYRMGRQADAIEQFRAAARVLADELGTQPGALLAEVHQQILTNDPALAAVSTPAPTRRPSWTSRPRPRARTFVARTHELSVLREAVRSVAAGNGGVLLVEGEPGIGKSELLATGMAEATVQLVWGAGDELASRFPLRLMLDCLGVDVDSPDPARARVAEMMRQGQTVLGGGDPTLGVVNELVALVRDMCSQGPLALVLDDIQWADEASLLVFSRLAQATAELPLLLVGALRPVPRTAVLDGVREVVRRRGGALLQLAPLGGREVAEMLHGIVGATPGAGLLGLADRAAGNPLYVGELAEALLRDQHVEVSAGRAEVSAGDVAVPTSLSSALTHRLGFLSPATAEVVRRAALLGTEFTVSDLSAVLDRPVSGLRPALEEAAAAKVLLASGNRHLFRHALIRQALYDAASPTVRTVLHRQAAERLDRAGASMETVARQLVAAPVAVDSWVIDWMLRHGEQVAHRAPDIGLDLLRRVVVGCEQDDPRHVELTAVLARVLYWRDELPEDEVRSVLAVTRDPRLAGEMQWIRAVVHYRRGQEARAVATLREAVSAPEVSPIWQARCRALLAVREGMGLNEIERAEVTAAAAIESGERAGDGFAVAYALQALWLFQSIARDHVAALRYVDEALAVVADDPSLAHLHLSLLDNKVFSLQNLDRLPEADDTLAAARALVQRRQLPGGLPMSTAVNHYWAGRWGDALGELAVITQSGPELAFLGLRESSPLLLLSHGVAALIAALRDDGERVAAHLAAADELPMLTTADRENCDFLLMAEAQAAERDGRTEAALIALEPVLDPRYAPMMLRHQWLPDVVRLALQAGNSALVARALEICDGEAAREVEPARAAAALLRCRGLAEGDTDQLTKAVAHYRRVGRPVELAQALEDLAVLLARSGRRPEGEAALAEAIRGYEAVGAIWPVRRANARFTGQNVVAEDRREVG</sequence>
<dbReference type="SMART" id="SM00862">
    <property type="entry name" value="Trans_reg_C"/>
    <property type="match status" value="1"/>
</dbReference>
<dbReference type="AlphaFoldDB" id="A0A3E0I6S7"/>
<dbReference type="Pfam" id="PF03704">
    <property type="entry name" value="BTAD"/>
    <property type="match status" value="1"/>
</dbReference>
<dbReference type="InterPro" id="IPR001867">
    <property type="entry name" value="OmpR/PhoB-type_DNA-bd"/>
</dbReference>
<proteinExistence type="inferred from homology"/>
<dbReference type="Pfam" id="PF13191">
    <property type="entry name" value="AAA_16"/>
    <property type="match status" value="1"/>
</dbReference>
<dbReference type="PROSITE" id="PS51755">
    <property type="entry name" value="OMPR_PHOB"/>
    <property type="match status" value="1"/>
</dbReference>
<comment type="similarity">
    <text evidence="1">Belongs to the AfsR/DnrI/RedD regulatory family.</text>
</comment>
<organism evidence="7 8">
    <name type="scientific">Kutzneria buriramensis</name>
    <dbReference type="NCBI Taxonomy" id="1045776"/>
    <lineage>
        <taxon>Bacteria</taxon>
        <taxon>Bacillati</taxon>
        <taxon>Actinomycetota</taxon>
        <taxon>Actinomycetes</taxon>
        <taxon>Pseudonocardiales</taxon>
        <taxon>Pseudonocardiaceae</taxon>
        <taxon>Kutzneria</taxon>
    </lineage>
</organism>
<dbReference type="InterPro" id="IPR027417">
    <property type="entry name" value="P-loop_NTPase"/>
</dbReference>
<dbReference type="PANTHER" id="PTHR35807">
    <property type="entry name" value="TRANSCRIPTIONAL REGULATOR REDD-RELATED"/>
    <property type="match status" value="1"/>
</dbReference>
<dbReference type="Gene3D" id="1.25.40.10">
    <property type="entry name" value="Tetratricopeptide repeat domain"/>
    <property type="match status" value="2"/>
</dbReference>
<keyword evidence="3 5" id="KW-0238">DNA-binding</keyword>
<dbReference type="InterPro" id="IPR041664">
    <property type="entry name" value="AAA_16"/>
</dbReference>
<keyword evidence="4" id="KW-0804">Transcription</keyword>
<dbReference type="InterPro" id="IPR005158">
    <property type="entry name" value="BTAD"/>
</dbReference>
<dbReference type="InterPro" id="IPR036388">
    <property type="entry name" value="WH-like_DNA-bd_sf"/>
</dbReference>
<feature type="domain" description="OmpR/PhoB-type" evidence="6">
    <location>
        <begin position="1"/>
        <end position="98"/>
    </location>
</feature>
<keyword evidence="8" id="KW-1185">Reference proteome</keyword>
<feature type="DNA-binding region" description="OmpR/PhoB-type" evidence="5">
    <location>
        <begin position="1"/>
        <end position="98"/>
    </location>
</feature>
<comment type="caution">
    <text evidence="7">The sequence shown here is derived from an EMBL/GenBank/DDBJ whole genome shotgun (WGS) entry which is preliminary data.</text>
</comment>
<dbReference type="Gene3D" id="1.10.10.10">
    <property type="entry name" value="Winged helix-like DNA-binding domain superfamily/Winged helix DNA-binding domain"/>
    <property type="match status" value="1"/>
</dbReference>
<dbReference type="InterPro" id="IPR051677">
    <property type="entry name" value="AfsR-DnrI-RedD_regulator"/>
</dbReference>
<name>A0A3E0I6S7_9PSEU</name>
<dbReference type="SUPFAM" id="SSF48452">
    <property type="entry name" value="TPR-like"/>
    <property type="match status" value="1"/>
</dbReference>
<gene>
    <name evidence="7" type="ORF">BCF44_102468</name>
</gene>
<evidence type="ECO:0000256" key="1">
    <source>
        <dbReference type="ARBA" id="ARBA00005820"/>
    </source>
</evidence>
<evidence type="ECO:0000256" key="5">
    <source>
        <dbReference type="PROSITE-ProRule" id="PRU01091"/>
    </source>
</evidence>
<evidence type="ECO:0000256" key="3">
    <source>
        <dbReference type="ARBA" id="ARBA00023125"/>
    </source>
</evidence>
<dbReference type="SUPFAM" id="SSF52540">
    <property type="entry name" value="P-loop containing nucleoside triphosphate hydrolases"/>
    <property type="match status" value="1"/>
</dbReference>
<protein>
    <submittedName>
        <fullName evidence="7">DNA-binding SARP family transcriptional activator</fullName>
    </submittedName>
</protein>
<evidence type="ECO:0000256" key="2">
    <source>
        <dbReference type="ARBA" id="ARBA00023015"/>
    </source>
</evidence>
<accession>A0A3E0I6S7</accession>
<dbReference type="GO" id="GO:0006355">
    <property type="term" value="P:regulation of DNA-templated transcription"/>
    <property type="evidence" value="ECO:0007669"/>
    <property type="project" value="InterPro"/>
</dbReference>
<dbReference type="SUPFAM" id="SSF46894">
    <property type="entry name" value="C-terminal effector domain of the bipartite response regulators"/>
    <property type="match status" value="1"/>
</dbReference>
<dbReference type="PANTHER" id="PTHR35807:SF1">
    <property type="entry name" value="TRANSCRIPTIONAL REGULATOR REDD"/>
    <property type="match status" value="1"/>
</dbReference>
<reference evidence="7 8" key="1">
    <citation type="submission" date="2018-08" db="EMBL/GenBank/DDBJ databases">
        <title>Genomic Encyclopedia of Archaeal and Bacterial Type Strains, Phase II (KMG-II): from individual species to whole genera.</title>
        <authorList>
            <person name="Goeker M."/>
        </authorList>
    </citation>
    <scope>NUCLEOTIDE SEQUENCE [LARGE SCALE GENOMIC DNA]</scope>
    <source>
        <strain evidence="7 8">DSM 45791</strain>
    </source>
</reference>
<dbReference type="Pfam" id="PF00486">
    <property type="entry name" value="Trans_reg_C"/>
    <property type="match status" value="1"/>
</dbReference>
<evidence type="ECO:0000313" key="8">
    <source>
        <dbReference type="Proteomes" id="UP000256269"/>
    </source>
</evidence>